<sequence length="897" mass="97345">MSRFESGNRTNTAGSSATTRRENSPAHSATSSAPGPVYSTRSASYTQTPALVGTSTSRSGTTTPTYASKQSTQAVGRTQPIEAINKLYTTASPENPYVTASQEAPPVTASREALSAPTSVPSSSRSAESGDPRRLSAGYGVPNTGSGITLAAKTDDRSTHAGRGRPTKTPDTVDAAASRESSPAPSDDSNSEFTDDEDPDQPPANDGQENDPPTFASHASGDPTATEIVEQFIQPLVRDQHIEVTIAPVASTSRDNSPSLSVGSSATVSLNSEDSSRSFANDTQSKDAHSLTTRGIPPAETTAVIQQPLASPGRDQLPNISEEPEPPSTMEVEALPILWEDTPEDEEEAVLNSGDAPYSSGSHVPLREPLSLTDLGSGGPAATEAVKYLVQAVGRDVVTFRRNTQVSFMAVERARDIVNAINEYIAKVENSATGDWDSFERFTNAIEPLEEQVPILFTLLAFTEDEKARYFANTGSVEECVSSAENWASNRKELSKALDGFDSRQELVELFDDPNTDSRKREHREAQIYDDLTLLGEMRTTVQTLISEDPDKFPPHVQEVETSLNMLQAKVINGSSPDWLTVITIQTSMVVEGVIEMVESASLGNDILNHLKSKHVWKVALELIEVLEGIDVGLPSLPQIAQGKYDTFIETLKRLGKLALPGSYVGLMKQAGHIRRPFQAQAFALVMLCRFLADRFNAIGDSTVAVENYDALEEAFGKTLDALQAATKAVFELKTFDLRNFSTNDTVEEFGEAETLIRDCFKSLHLDAEWTQRQSELTAAFNKDKERMAKLNNMLSRPQSLSTKSAKVRVNVSIHEESPDGKELAITSVEEVTAMRLLALRWSIAGVLKPEDTKRARTAGTFFKQTGAEWSEILASHSTLAEIVDDKLEVDLKLVIP</sequence>
<reference evidence="1" key="1">
    <citation type="submission" date="2021-03" db="EMBL/GenBank/DDBJ databases">
        <title>Evolutionary priming and transition to the ectomycorrhizal habit in an iconic lineage of mushroom-forming fungi: is preadaptation a requirement?</title>
        <authorList>
            <consortium name="DOE Joint Genome Institute"/>
            <person name="Looney B.P."/>
            <person name="Miyauchi S."/>
            <person name="Morin E."/>
            <person name="Drula E."/>
            <person name="Courty P.E."/>
            <person name="Chicoki N."/>
            <person name="Fauchery L."/>
            <person name="Kohler A."/>
            <person name="Kuo A."/>
            <person name="LaButti K."/>
            <person name="Pangilinan J."/>
            <person name="Lipzen A."/>
            <person name="Riley R."/>
            <person name="Andreopoulos W."/>
            <person name="He G."/>
            <person name="Johnson J."/>
            <person name="Barry K.W."/>
            <person name="Grigoriev I.V."/>
            <person name="Nagy L."/>
            <person name="Hibbett D."/>
            <person name="Henrissat B."/>
            <person name="Matheny P.B."/>
            <person name="Labbe J."/>
            <person name="Martin A.F."/>
        </authorList>
    </citation>
    <scope>NUCLEOTIDE SEQUENCE</scope>
    <source>
        <strain evidence="1">BPL698</strain>
    </source>
</reference>
<gene>
    <name evidence="1" type="ORF">F5148DRAFT_1283811</name>
</gene>
<comment type="caution">
    <text evidence="1">The sequence shown here is derived from an EMBL/GenBank/DDBJ whole genome shotgun (WGS) entry which is preliminary data.</text>
</comment>
<organism evidence="1 2">
    <name type="scientific">Russula earlei</name>
    <dbReference type="NCBI Taxonomy" id="71964"/>
    <lineage>
        <taxon>Eukaryota</taxon>
        <taxon>Fungi</taxon>
        <taxon>Dikarya</taxon>
        <taxon>Basidiomycota</taxon>
        <taxon>Agaricomycotina</taxon>
        <taxon>Agaricomycetes</taxon>
        <taxon>Russulales</taxon>
        <taxon>Russulaceae</taxon>
        <taxon>Russula</taxon>
    </lineage>
</organism>
<name>A0ACC0UA99_9AGAM</name>
<evidence type="ECO:0000313" key="1">
    <source>
        <dbReference type="EMBL" id="KAI9508639.1"/>
    </source>
</evidence>
<dbReference type="EMBL" id="JAGFNK010000084">
    <property type="protein sequence ID" value="KAI9508639.1"/>
    <property type="molecule type" value="Genomic_DNA"/>
</dbReference>
<proteinExistence type="predicted"/>
<protein>
    <submittedName>
        <fullName evidence="1">Uncharacterized protein</fullName>
    </submittedName>
</protein>
<dbReference type="Proteomes" id="UP001207468">
    <property type="component" value="Unassembled WGS sequence"/>
</dbReference>
<evidence type="ECO:0000313" key="2">
    <source>
        <dbReference type="Proteomes" id="UP001207468"/>
    </source>
</evidence>
<keyword evidence="2" id="KW-1185">Reference proteome</keyword>
<accession>A0ACC0UA99</accession>